<organism evidence="9 10">
    <name type="scientific">Thalassolituus pacificus</name>
    <dbReference type="NCBI Taxonomy" id="2975440"/>
    <lineage>
        <taxon>Bacteria</taxon>
        <taxon>Pseudomonadati</taxon>
        <taxon>Pseudomonadota</taxon>
        <taxon>Gammaproteobacteria</taxon>
        <taxon>Oceanospirillales</taxon>
        <taxon>Oceanospirillaceae</taxon>
        <taxon>Thalassolituus</taxon>
    </lineage>
</organism>
<proteinExistence type="inferred from homology"/>
<comment type="caution">
    <text evidence="9">The sequence shown here is derived from an EMBL/GenBank/DDBJ whole genome shotgun (WGS) entry which is preliminary data.</text>
</comment>
<feature type="region of interest" description="Disordered" evidence="7">
    <location>
        <begin position="584"/>
        <end position="624"/>
    </location>
</feature>
<dbReference type="Pfam" id="PF05840">
    <property type="entry name" value="Phage_GPA"/>
    <property type="match status" value="1"/>
</dbReference>
<evidence type="ECO:0000256" key="3">
    <source>
        <dbReference type="ARBA" id="ARBA00022705"/>
    </source>
</evidence>
<reference evidence="9" key="2">
    <citation type="submission" date="2022-08" db="EMBL/GenBank/DDBJ databases">
        <authorList>
            <person name="Dong C."/>
        </authorList>
    </citation>
    <scope>NUCLEOTIDE SEQUENCE</scope>
    <source>
        <strain evidence="9">59MF3M-4</strain>
    </source>
</reference>
<dbReference type="EMBL" id="JAOANI010000002">
    <property type="protein sequence ID" value="MCT7357549.1"/>
    <property type="molecule type" value="Genomic_DNA"/>
</dbReference>
<evidence type="ECO:0000256" key="7">
    <source>
        <dbReference type="SAM" id="MobiDB-lite"/>
    </source>
</evidence>
<evidence type="ECO:0000259" key="8">
    <source>
        <dbReference type="Pfam" id="PF05840"/>
    </source>
</evidence>
<evidence type="ECO:0000313" key="9">
    <source>
        <dbReference type="EMBL" id="MCT7357549.1"/>
    </source>
</evidence>
<accession>A0A9X2WBN8</accession>
<keyword evidence="5 9" id="KW-0255">Endonuclease</keyword>
<sequence length="624" mass="71327">MLSEFAWVGGTAPKKRPYWLEQAEITASGYPLFERPLMHDWQRVVRDTKVNGIRKANQRLDAIRRQFKFGDFRIDQTDDTLVSDYAKSKSQQCIKLLAGWMLGRTEQQEAAAAVAGLINHHGLYYNWDDLLEKNKLQPLLMRFQDQAWWRRKIRRVAAQRIEAISRELGFVNRARGIYCSDIGRQEFKRRKQLNLTMMEHTVLENELGEQFTLADLAALSNANPVIRRTELMVRIAGFEAYAKELGYEGWFFTITCPSKYHAAHQFGGRNDKFCGFTQRDAQNYLCDLWSRFRAKAKRNEWRSFGFRVAEPHHDGTPHWHLLLFIHPDDALLFAGALRRYALKEDGKEPGAWHARFKAEKIKEGINPDTGKEYSAAGYIAKYIAKSIDGEHVEQDLYGEDAKASAVNICTWASRNGIRQFQQLGGPSVTAWRELRRLGRLSEEALAEQPPLIKAAVEELERLNQESAASAWAWFCRFADENGKISLWRIVKTAEETLEAIDEDSGEIYEITSPKPLINHYRELLEKDHGIRVMGINETLYVQTRFHTWEVVSATPAEAEAIHQRRTEERNSRAAAAALRRAERDAGCDVEGAPAPPWTGVNNCTGGTEPPDKPEPAPQQILLIS</sequence>
<keyword evidence="3" id="KW-0235">DNA replication</keyword>
<gene>
    <name evidence="9" type="ORF">NYR02_00745</name>
</gene>
<dbReference type="GO" id="GO:0004519">
    <property type="term" value="F:endonuclease activity"/>
    <property type="evidence" value="ECO:0007669"/>
    <property type="project" value="UniProtKB-KW"/>
</dbReference>
<dbReference type="AlphaFoldDB" id="A0A9X2WBN8"/>
<dbReference type="GO" id="GO:0016787">
    <property type="term" value="F:hydrolase activity"/>
    <property type="evidence" value="ECO:0007669"/>
    <property type="project" value="UniProtKB-KW"/>
</dbReference>
<keyword evidence="4" id="KW-0540">Nuclease</keyword>
<keyword evidence="6" id="KW-0378">Hydrolase</keyword>
<evidence type="ECO:0000256" key="1">
    <source>
        <dbReference type="ARBA" id="ARBA00003293"/>
    </source>
</evidence>
<evidence type="ECO:0000313" key="10">
    <source>
        <dbReference type="Proteomes" id="UP001147830"/>
    </source>
</evidence>
<name>A0A9X2WBN8_9GAMM</name>
<dbReference type="GO" id="GO:0006260">
    <property type="term" value="P:DNA replication"/>
    <property type="evidence" value="ECO:0007669"/>
    <property type="project" value="UniProtKB-KW"/>
</dbReference>
<evidence type="ECO:0000256" key="5">
    <source>
        <dbReference type="ARBA" id="ARBA00022759"/>
    </source>
</evidence>
<dbReference type="RefSeq" id="WP_260974482.1">
    <property type="nucleotide sequence ID" value="NZ_JAOANI010000002.1"/>
</dbReference>
<keyword evidence="10" id="KW-1185">Reference proteome</keyword>
<evidence type="ECO:0000256" key="6">
    <source>
        <dbReference type="ARBA" id="ARBA00022801"/>
    </source>
</evidence>
<evidence type="ECO:0000256" key="2">
    <source>
        <dbReference type="ARBA" id="ARBA00009260"/>
    </source>
</evidence>
<feature type="domain" description="Replication gene A protein-like" evidence="8">
    <location>
        <begin position="131"/>
        <end position="389"/>
    </location>
</feature>
<protein>
    <submittedName>
        <fullName evidence="9">Replication endonuclease</fullName>
    </submittedName>
</protein>
<dbReference type="InterPro" id="IPR008766">
    <property type="entry name" value="Replication_gene_A-like"/>
</dbReference>
<comment type="function">
    <text evidence="1">Possible endonuclease which induces a single-strand cut and initiates DNA replication.</text>
</comment>
<comment type="similarity">
    <text evidence="2">Belongs to the phage GPA family.</text>
</comment>
<evidence type="ECO:0000256" key="4">
    <source>
        <dbReference type="ARBA" id="ARBA00022722"/>
    </source>
</evidence>
<reference evidence="9" key="1">
    <citation type="journal article" date="2022" name="Front. Microbiol.">
        <title>Genome-based taxonomic rearrangement of Oceanobacter-related bacteria including the description of Thalassolituus hydrocarbonoclasticus sp. nov. and Thalassolituus pacificus sp. nov. and emended description of the genus Thalassolituus.</title>
        <authorList>
            <person name="Dong C."/>
            <person name="Wei L."/>
            <person name="Wang J."/>
            <person name="Lai Q."/>
            <person name="Huang Z."/>
            <person name="Shao Z."/>
        </authorList>
    </citation>
    <scope>NUCLEOTIDE SEQUENCE</scope>
    <source>
        <strain evidence="9">59MF3M-4</strain>
    </source>
</reference>
<dbReference type="Proteomes" id="UP001147830">
    <property type="component" value="Unassembled WGS sequence"/>
</dbReference>